<dbReference type="RefSeq" id="WP_273671081.1">
    <property type="nucleotide sequence ID" value="NZ_JAQQXR010000004.1"/>
</dbReference>
<accession>A0ABT5K0F9</accession>
<protein>
    <submittedName>
        <fullName evidence="2">PepSY-associated TM helix domain-containing protein</fullName>
    </submittedName>
</protein>
<reference evidence="2 3" key="1">
    <citation type="submission" date="2022-10" db="EMBL/GenBank/DDBJ databases">
        <title>Janthinobacterium sp. hw3 Genome sequencing.</title>
        <authorList>
            <person name="Park S."/>
        </authorList>
    </citation>
    <scope>NUCLEOTIDE SEQUENCE [LARGE SCALE GENOMIC DNA]</scope>
    <source>
        <strain evidence="3">hw3</strain>
    </source>
</reference>
<evidence type="ECO:0000256" key="1">
    <source>
        <dbReference type="SAM" id="Phobius"/>
    </source>
</evidence>
<sequence>MKIRSDILRIYQSLHTWVGIGAGMLLFIGFFAGALTMFKQPLDRWGSAPAQMLRPVAADKLDTLVREVLVAHPAARKGFTLHLSQHENVAAPVSWSAGAGGRELDVAGKRWQATLDASGKLQAQQQLPSLLAELIDMLHRTGGIPGTLDGEYLGGYLMGVAAIMYFLALVSGVILLLPTMIKDFFALRPGKNRKRFWLDAHNVLGIASLPFHIVISLTVVVFAFHDQFYDSLAKVVYREQPMFAPPPPPAAKPYAAVDMLPATTLIKKVQDVAPDFVITEMLFMRLESPRPMIRAAVASPRHLTHGAEAGYVMVHPYSGVVDTNMLPGKEGTWSGRVSPFFALHFGSFAGNTMRWVYFLFGISGAFLFYTGNLLWVEKRRKNQGRNPAPLSQTRATMLMAAATVGICLGSVAAVGFTIVAGKWFYASSGNINSTYMSVYYSVFLAAVAWAFWRGAARASVHLLLLCALAALAIPLTSLAAVLLPSLGLWAHGSAASVGVDVVALLCALLFLYGARRTAQRVAHGPADSVWSVEAASAQPAGAGARGQEV</sequence>
<dbReference type="PANTHER" id="PTHR34219:SF9">
    <property type="entry name" value="IRON-REGULATED INNER MEMBRANE PROTEIN"/>
    <property type="match status" value="1"/>
</dbReference>
<keyword evidence="3" id="KW-1185">Reference proteome</keyword>
<feature type="transmembrane region" description="Helical" evidence="1">
    <location>
        <begin position="397"/>
        <end position="425"/>
    </location>
</feature>
<proteinExistence type="predicted"/>
<keyword evidence="1" id="KW-1133">Transmembrane helix</keyword>
<keyword evidence="1" id="KW-0812">Transmembrane</keyword>
<dbReference type="Pfam" id="PF03929">
    <property type="entry name" value="PepSY_TM"/>
    <property type="match status" value="1"/>
</dbReference>
<feature type="transmembrane region" description="Helical" evidence="1">
    <location>
        <begin position="156"/>
        <end position="181"/>
    </location>
</feature>
<comment type="caution">
    <text evidence="2">The sequence shown here is derived from an EMBL/GenBank/DDBJ whole genome shotgun (WGS) entry which is preliminary data.</text>
</comment>
<evidence type="ECO:0000313" key="3">
    <source>
        <dbReference type="Proteomes" id="UP001221208"/>
    </source>
</evidence>
<keyword evidence="1" id="KW-0472">Membrane</keyword>
<feature type="transmembrane region" description="Helical" evidence="1">
    <location>
        <begin position="437"/>
        <end position="455"/>
    </location>
</feature>
<dbReference type="PANTHER" id="PTHR34219">
    <property type="entry name" value="IRON-REGULATED INNER MEMBRANE PROTEIN-RELATED"/>
    <property type="match status" value="1"/>
</dbReference>
<dbReference type="EMBL" id="JAQQXR010000004">
    <property type="protein sequence ID" value="MDC8758404.1"/>
    <property type="molecule type" value="Genomic_DNA"/>
</dbReference>
<evidence type="ECO:0000313" key="2">
    <source>
        <dbReference type="EMBL" id="MDC8758404.1"/>
    </source>
</evidence>
<feature type="transmembrane region" description="Helical" evidence="1">
    <location>
        <begin position="355"/>
        <end position="376"/>
    </location>
</feature>
<feature type="transmembrane region" description="Helical" evidence="1">
    <location>
        <begin position="202"/>
        <end position="224"/>
    </location>
</feature>
<feature type="transmembrane region" description="Helical" evidence="1">
    <location>
        <begin position="462"/>
        <end position="483"/>
    </location>
</feature>
<dbReference type="Proteomes" id="UP001221208">
    <property type="component" value="Unassembled WGS sequence"/>
</dbReference>
<feature type="transmembrane region" description="Helical" evidence="1">
    <location>
        <begin position="16"/>
        <end position="38"/>
    </location>
</feature>
<name>A0ABT5K0F9_9BURK</name>
<gene>
    <name evidence="2" type="ORF">OIK44_12485</name>
</gene>
<organism evidence="2 3">
    <name type="scientific">Janthinobacterium fluminis</name>
    <dbReference type="NCBI Taxonomy" id="2987524"/>
    <lineage>
        <taxon>Bacteria</taxon>
        <taxon>Pseudomonadati</taxon>
        <taxon>Pseudomonadota</taxon>
        <taxon>Betaproteobacteria</taxon>
        <taxon>Burkholderiales</taxon>
        <taxon>Oxalobacteraceae</taxon>
        <taxon>Janthinobacterium</taxon>
    </lineage>
</organism>
<feature type="transmembrane region" description="Helical" evidence="1">
    <location>
        <begin position="489"/>
        <end position="512"/>
    </location>
</feature>
<dbReference type="InterPro" id="IPR005625">
    <property type="entry name" value="PepSY-ass_TM"/>
</dbReference>